<dbReference type="EMBL" id="CAAALY010044334">
    <property type="protein sequence ID" value="VEL20013.1"/>
    <property type="molecule type" value="Genomic_DNA"/>
</dbReference>
<sequence>MNLTFLLKMSSSFDAICQVALHPLNQMGILHGLRQPEFRSDIKQPQTKTQAAANSGFWTFIVDNIAYARAKSAALSRYQVDQLTNEQRNTVFYGFRQLNSEEMFTLSPTRPPQLPYLHKDPINASISIRAYFSSCVSVQNLTSRKWSSAQCQ</sequence>
<dbReference type="Proteomes" id="UP000784294">
    <property type="component" value="Unassembled WGS sequence"/>
</dbReference>
<protein>
    <submittedName>
        <fullName evidence="1">Uncharacterized protein</fullName>
    </submittedName>
</protein>
<organism evidence="1 2">
    <name type="scientific">Protopolystoma xenopodis</name>
    <dbReference type="NCBI Taxonomy" id="117903"/>
    <lineage>
        <taxon>Eukaryota</taxon>
        <taxon>Metazoa</taxon>
        <taxon>Spiralia</taxon>
        <taxon>Lophotrochozoa</taxon>
        <taxon>Platyhelminthes</taxon>
        <taxon>Monogenea</taxon>
        <taxon>Polyopisthocotylea</taxon>
        <taxon>Polystomatidea</taxon>
        <taxon>Polystomatidae</taxon>
        <taxon>Protopolystoma</taxon>
    </lineage>
</organism>
<keyword evidence="2" id="KW-1185">Reference proteome</keyword>
<evidence type="ECO:0000313" key="2">
    <source>
        <dbReference type="Proteomes" id="UP000784294"/>
    </source>
</evidence>
<feature type="non-terminal residue" evidence="1">
    <location>
        <position position="1"/>
    </location>
</feature>
<evidence type="ECO:0000313" key="1">
    <source>
        <dbReference type="EMBL" id="VEL20013.1"/>
    </source>
</evidence>
<proteinExistence type="predicted"/>
<comment type="caution">
    <text evidence="1">The sequence shown here is derived from an EMBL/GenBank/DDBJ whole genome shotgun (WGS) entry which is preliminary data.</text>
</comment>
<name>A0A3S5AM42_9PLAT</name>
<dbReference type="AlphaFoldDB" id="A0A3S5AM42"/>
<reference evidence="1" key="1">
    <citation type="submission" date="2018-11" db="EMBL/GenBank/DDBJ databases">
        <authorList>
            <consortium name="Pathogen Informatics"/>
        </authorList>
    </citation>
    <scope>NUCLEOTIDE SEQUENCE</scope>
</reference>
<accession>A0A3S5AM42</accession>
<gene>
    <name evidence="1" type="ORF">PXEA_LOCUS13453</name>
</gene>